<organism evidence="2 3">
    <name type="scientific">Trapa natans</name>
    <name type="common">Water chestnut</name>
    <dbReference type="NCBI Taxonomy" id="22666"/>
    <lineage>
        <taxon>Eukaryota</taxon>
        <taxon>Viridiplantae</taxon>
        <taxon>Streptophyta</taxon>
        <taxon>Embryophyta</taxon>
        <taxon>Tracheophyta</taxon>
        <taxon>Spermatophyta</taxon>
        <taxon>Magnoliopsida</taxon>
        <taxon>eudicotyledons</taxon>
        <taxon>Gunneridae</taxon>
        <taxon>Pentapetalae</taxon>
        <taxon>rosids</taxon>
        <taxon>malvids</taxon>
        <taxon>Myrtales</taxon>
        <taxon>Lythraceae</taxon>
        <taxon>Trapa</taxon>
    </lineage>
</organism>
<evidence type="ECO:0000313" key="2">
    <source>
        <dbReference type="EMBL" id="KAK4762987.1"/>
    </source>
</evidence>
<protein>
    <submittedName>
        <fullName evidence="2">Uncharacterized protein</fullName>
    </submittedName>
</protein>
<name>A0AAN7KAS0_TRANT</name>
<evidence type="ECO:0000313" key="3">
    <source>
        <dbReference type="Proteomes" id="UP001346149"/>
    </source>
</evidence>
<feature type="region of interest" description="Disordered" evidence="1">
    <location>
        <begin position="46"/>
        <end position="76"/>
    </location>
</feature>
<gene>
    <name evidence="2" type="ORF">SAY86_008755</name>
</gene>
<comment type="caution">
    <text evidence="2">The sequence shown here is derived from an EMBL/GenBank/DDBJ whole genome shotgun (WGS) entry which is preliminary data.</text>
</comment>
<evidence type="ECO:0000256" key="1">
    <source>
        <dbReference type="SAM" id="MobiDB-lite"/>
    </source>
</evidence>
<reference evidence="2 3" key="1">
    <citation type="journal article" date="2023" name="Hortic Res">
        <title>Pangenome of water caltrop reveals structural variations and asymmetric subgenome divergence after allopolyploidization.</title>
        <authorList>
            <person name="Zhang X."/>
            <person name="Chen Y."/>
            <person name="Wang L."/>
            <person name="Yuan Y."/>
            <person name="Fang M."/>
            <person name="Shi L."/>
            <person name="Lu R."/>
            <person name="Comes H.P."/>
            <person name="Ma Y."/>
            <person name="Chen Y."/>
            <person name="Huang G."/>
            <person name="Zhou Y."/>
            <person name="Zheng Z."/>
            <person name="Qiu Y."/>
        </authorList>
    </citation>
    <scope>NUCLEOTIDE SEQUENCE [LARGE SCALE GENOMIC DNA]</scope>
    <source>
        <strain evidence="2">F231</strain>
    </source>
</reference>
<dbReference type="Proteomes" id="UP001346149">
    <property type="component" value="Unassembled WGS sequence"/>
</dbReference>
<dbReference type="EMBL" id="JAXQNO010000024">
    <property type="protein sequence ID" value="KAK4762987.1"/>
    <property type="molecule type" value="Genomic_DNA"/>
</dbReference>
<keyword evidence="3" id="KW-1185">Reference proteome</keyword>
<proteinExistence type="predicted"/>
<dbReference type="AlphaFoldDB" id="A0AAN7KAS0"/>
<feature type="compositionally biased region" description="Basic and acidic residues" evidence="1">
    <location>
        <begin position="57"/>
        <end position="66"/>
    </location>
</feature>
<sequence>MVRRGSRREQEAKYRKISHATMICTVGGLVKNQSWLQEEGNLVEGRDKNEANFAHPENQRLSRDAELEPPPPTQFPHFDFHLRVTFPSLLPFSLPERERER</sequence>
<accession>A0AAN7KAS0</accession>